<gene>
    <name evidence="1" type="ordered locus">AciPR4_1084</name>
</gene>
<evidence type="ECO:0008006" key="3">
    <source>
        <dbReference type="Google" id="ProtNLM"/>
    </source>
</evidence>
<dbReference type="OrthoDB" id="5066999at2"/>
<dbReference type="PANTHER" id="PTHR36152:SF1">
    <property type="entry name" value="UBIQUITIN-LIKE DOMAIN-CONTAINING PROTEIN"/>
    <property type="match status" value="1"/>
</dbReference>
<dbReference type="eggNOG" id="COG3157">
    <property type="taxonomic scope" value="Bacteria"/>
</dbReference>
<dbReference type="Proteomes" id="UP000006844">
    <property type="component" value="Chromosome"/>
</dbReference>
<dbReference type="HOGENOM" id="CLU_112762_0_3_0"/>
<dbReference type="RefSeq" id="WP_013567648.1">
    <property type="nucleotide sequence ID" value="NC_014963.1"/>
</dbReference>
<dbReference type="KEGG" id="tsa:AciPR4_1084"/>
<dbReference type="InterPro" id="IPR008514">
    <property type="entry name" value="T6SS_Hcp"/>
</dbReference>
<dbReference type="STRING" id="401053.AciPR4_1084"/>
<dbReference type="InterPro" id="IPR053165">
    <property type="entry name" value="HSI-I_assembly_Hcp1"/>
</dbReference>
<dbReference type="PANTHER" id="PTHR36152">
    <property type="entry name" value="CYTOPLASMIC PROTEIN-RELATED"/>
    <property type="match status" value="1"/>
</dbReference>
<dbReference type="SUPFAM" id="SSF141452">
    <property type="entry name" value="Hcp1-like"/>
    <property type="match status" value="1"/>
</dbReference>
<proteinExistence type="predicted"/>
<dbReference type="Pfam" id="PF05638">
    <property type="entry name" value="T6SS_HCP"/>
    <property type="match status" value="1"/>
</dbReference>
<reference evidence="1 2" key="1">
    <citation type="journal article" date="2012" name="Stand. Genomic Sci.">
        <title>Complete genome sequence of Terriglobus saanensis type strain SP1PR4(T), an Acidobacteria from tundra soil.</title>
        <authorList>
            <person name="Rawat S.R."/>
            <person name="Mannisto M.K."/>
            <person name="Starovoytov V."/>
            <person name="Goodwin L."/>
            <person name="Nolan M."/>
            <person name="Hauser L."/>
            <person name="Land M."/>
            <person name="Davenport K.W."/>
            <person name="Woyke T."/>
            <person name="Haggblom M.M."/>
        </authorList>
    </citation>
    <scope>NUCLEOTIDE SEQUENCE</scope>
    <source>
        <strain evidence="2">ATCC BAA-1853 / DSM 23119 / SP1PR4</strain>
    </source>
</reference>
<name>E8UX28_TERSS</name>
<sequence>MAEYGMGSLFLKLDGATGEAIEPTHKNEIPVLSFSFSGHAESGSGGTAGSSGAGAMLHGINVTAIMDKGLQTVGKLFCEGKHIATGVLSAMKATGTANKDYFTLKMTQVYIQSFNVNLSNDSAIVNLTLTYAEITPNYFQQQADGSMAATTSYTFNTKSGKTT</sequence>
<dbReference type="InterPro" id="IPR036624">
    <property type="entry name" value="Hcp1-lik_sf"/>
</dbReference>
<evidence type="ECO:0000313" key="1">
    <source>
        <dbReference type="EMBL" id="ADV81915.1"/>
    </source>
</evidence>
<dbReference type="Gene3D" id="2.30.110.20">
    <property type="entry name" value="Hcp1-like"/>
    <property type="match status" value="1"/>
</dbReference>
<dbReference type="AlphaFoldDB" id="E8UX28"/>
<keyword evidence="2" id="KW-1185">Reference proteome</keyword>
<protein>
    <recommendedName>
        <fullName evidence="3">Type VI secretion system effector, Hcp1 family</fullName>
    </recommendedName>
</protein>
<accession>E8UX28</accession>
<evidence type="ECO:0000313" key="2">
    <source>
        <dbReference type="Proteomes" id="UP000006844"/>
    </source>
</evidence>
<organism evidence="1 2">
    <name type="scientific">Terriglobus saanensis (strain ATCC BAA-1853 / DSM 23119 / SP1PR4)</name>
    <dbReference type="NCBI Taxonomy" id="401053"/>
    <lineage>
        <taxon>Bacteria</taxon>
        <taxon>Pseudomonadati</taxon>
        <taxon>Acidobacteriota</taxon>
        <taxon>Terriglobia</taxon>
        <taxon>Terriglobales</taxon>
        <taxon>Acidobacteriaceae</taxon>
        <taxon>Terriglobus</taxon>
    </lineage>
</organism>
<dbReference type="EMBL" id="CP002467">
    <property type="protein sequence ID" value="ADV81915.1"/>
    <property type="molecule type" value="Genomic_DNA"/>
</dbReference>